<dbReference type="OrthoDB" id="361749at2759"/>
<dbReference type="GeneID" id="15806267"/>
<organism evidence="1 2">
    <name type="scientific">Theileria equi strain WA</name>
    <dbReference type="NCBI Taxonomy" id="1537102"/>
    <lineage>
        <taxon>Eukaryota</taxon>
        <taxon>Sar</taxon>
        <taxon>Alveolata</taxon>
        <taxon>Apicomplexa</taxon>
        <taxon>Aconoidasida</taxon>
        <taxon>Piroplasmida</taxon>
        <taxon>Theileriidae</taxon>
        <taxon>Theileria</taxon>
    </lineage>
</organism>
<reference evidence="1 2" key="1">
    <citation type="journal article" date="2012" name="BMC Genomics">
        <title>Comparative genomic analysis and phylogenetic position of Theileria equi.</title>
        <authorList>
            <person name="Kappmeyer L.S."/>
            <person name="Thiagarajan M."/>
            <person name="Herndon D.R."/>
            <person name="Ramsay J.D."/>
            <person name="Caler E."/>
            <person name="Djikeng A."/>
            <person name="Gillespie J.J."/>
            <person name="Lau A.O."/>
            <person name="Roalson E.H."/>
            <person name="Silva J.C."/>
            <person name="Silva M.G."/>
            <person name="Suarez C.E."/>
            <person name="Ueti M.W."/>
            <person name="Nene V.M."/>
            <person name="Mealey R.H."/>
            <person name="Knowles D.P."/>
            <person name="Brayton K.A."/>
        </authorList>
    </citation>
    <scope>NUCLEOTIDE SEQUENCE [LARGE SCALE GENOMIC DNA]</scope>
    <source>
        <strain evidence="1 2">WA</strain>
    </source>
</reference>
<sequence>MGVSLDFIGRGVSRLHSSTFRRILGVSQRCYGSTSRTLFASGPFNHNNFCIKPSRPFMRSAFMGKCEANCSRKIYIENNVVKEGVPLYTFFTLRVCLTFRIRKDEITGEPVLVLSGMTRDTDGTGVFDKFSRTVSILTIDNLKAIHDTLNSQQDALVTMEGTDNSEVVVSKTAESFSIQLTRDPLKTLESSAMVLQASKNKPNINFSGPSDEAIILVHSIKKILDHLSQHTV</sequence>
<name>L0AZX5_THEEQ</name>
<protein>
    <submittedName>
        <fullName evidence="1">Uncharacterized protein</fullName>
    </submittedName>
</protein>
<proteinExistence type="predicted"/>
<dbReference type="EMBL" id="CP001670">
    <property type="protein sequence ID" value="AFZ81162.1"/>
    <property type="molecule type" value="Genomic_DNA"/>
</dbReference>
<dbReference type="KEGG" id="beq:BEWA_005700"/>
<dbReference type="AlphaFoldDB" id="L0AZX5"/>
<keyword evidence="2" id="KW-1185">Reference proteome</keyword>
<dbReference type="VEuPathDB" id="PiroplasmaDB:BEWA_005700"/>
<evidence type="ECO:0000313" key="2">
    <source>
        <dbReference type="Proteomes" id="UP000031512"/>
    </source>
</evidence>
<gene>
    <name evidence="1" type="ORF">BEWA_005700</name>
</gene>
<evidence type="ECO:0000313" key="1">
    <source>
        <dbReference type="EMBL" id="AFZ81162.1"/>
    </source>
</evidence>
<accession>L0AZX5</accession>
<dbReference type="eggNOG" id="ENOG502TN95">
    <property type="taxonomic scope" value="Eukaryota"/>
</dbReference>
<dbReference type="Proteomes" id="UP000031512">
    <property type="component" value="Chromosome 3"/>
</dbReference>
<dbReference type="RefSeq" id="XP_004830828.1">
    <property type="nucleotide sequence ID" value="XM_004830771.1"/>
</dbReference>